<proteinExistence type="predicted"/>
<feature type="transmembrane region" description="Helical" evidence="9">
    <location>
        <begin position="12"/>
        <end position="36"/>
    </location>
</feature>
<evidence type="ECO:0000313" key="12">
    <source>
        <dbReference type="Proteomes" id="UP000664832"/>
    </source>
</evidence>
<evidence type="ECO:0000256" key="6">
    <source>
        <dbReference type="ARBA" id="ARBA00022692"/>
    </source>
</evidence>
<dbReference type="PANTHER" id="PTHR30009:SF24">
    <property type="entry name" value="PTS SYSTEM, IIBC COMPONENT"/>
    <property type="match status" value="1"/>
</dbReference>
<comment type="subcellular location">
    <subcellularLocation>
        <location evidence="1">Cell membrane</location>
        <topology evidence="1">Multi-pass membrane protein</topology>
    </subcellularLocation>
</comment>
<feature type="transmembrane region" description="Helical" evidence="9">
    <location>
        <begin position="91"/>
        <end position="114"/>
    </location>
</feature>
<evidence type="ECO:0000256" key="4">
    <source>
        <dbReference type="ARBA" id="ARBA00022597"/>
    </source>
</evidence>
<dbReference type="InterPro" id="IPR003352">
    <property type="entry name" value="PTS_EIIC"/>
</dbReference>
<feature type="transmembrane region" description="Helical" evidence="9">
    <location>
        <begin position="66"/>
        <end position="84"/>
    </location>
</feature>
<comment type="caution">
    <text evidence="11">The sequence shown here is derived from an EMBL/GenBank/DDBJ whole genome shotgun (WGS) entry which is preliminary data.</text>
</comment>
<keyword evidence="5" id="KW-0598">Phosphotransferase system</keyword>
<feature type="transmembrane region" description="Helical" evidence="9">
    <location>
        <begin position="147"/>
        <end position="169"/>
    </location>
</feature>
<evidence type="ECO:0000256" key="1">
    <source>
        <dbReference type="ARBA" id="ARBA00004651"/>
    </source>
</evidence>
<reference evidence="11 12" key="1">
    <citation type="submission" date="2021-03" db="EMBL/GenBank/DDBJ databases">
        <title>Enterococcal diversity collection.</title>
        <authorList>
            <person name="Gilmore M.S."/>
            <person name="Schwartzman J."/>
            <person name="Van Tyne D."/>
            <person name="Martin M."/>
            <person name="Earl A.M."/>
            <person name="Manson A.L."/>
            <person name="Straub T."/>
            <person name="Salamzade R."/>
            <person name="Saavedra J."/>
            <person name="Lebreton F."/>
            <person name="Prichula J."/>
            <person name="Schaufler K."/>
            <person name="Gaca A."/>
            <person name="Sgardioli B."/>
            <person name="Wagenaar J."/>
            <person name="Strong T."/>
        </authorList>
    </citation>
    <scope>NUCLEOTIDE SEQUENCE [LARGE SCALE GENOMIC DNA]</scope>
    <source>
        <strain evidence="11 12">MSG2901</strain>
    </source>
</reference>
<dbReference type="RefSeq" id="WP_206897879.1">
    <property type="nucleotide sequence ID" value="NZ_JAFLWI010000002.1"/>
</dbReference>
<evidence type="ECO:0000256" key="7">
    <source>
        <dbReference type="ARBA" id="ARBA00022989"/>
    </source>
</evidence>
<name>A0ABS3HXB2_9ENTE</name>
<keyword evidence="8 9" id="KW-0472">Membrane</keyword>
<evidence type="ECO:0000259" key="10">
    <source>
        <dbReference type="PROSITE" id="PS51103"/>
    </source>
</evidence>
<sequence length="232" mass="25107">MKKKIQSYFSLLGKSFLMAVAVMSFFALLLSIGAVLKNPYFVEAMPFLGNRATQFVAEVLNESGLIVIRFMPLVFAVSIAIGLSPKGDKELAAFSALIGYFFMISFSALTLKFFGLALEPDVLVGDNHILSVGQTLEMRKAMQTMVLGLQTIDTGVLGGIIVGMSASAITKRFKNQKLPMIFSFYQGKHFPPIMTGLVFMFVGILVTFVWPVLGNSIYATAGFVVSGTGVIG</sequence>
<keyword evidence="12" id="KW-1185">Reference proteome</keyword>
<dbReference type="Pfam" id="PF02378">
    <property type="entry name" value="PTS_EIIC"/>
    <property type="match status" value="1"/>
</dbReference>
<dbReference type="PANTHER" id="PTHR30009">
    <property type="entry name" value="CYTOCHROME C-TYPE SYNTHESIS PROTEIN AND PTS TRANSMEMBRANE COMPONENT"/>
    <property type="match status" value="1"/>
</dbReference>
<keyword evidence="6 9" id="KW-0812">Transmembrane</keyword>
<dbReference type="Proteomes" id="UP000664832">
    <property type="component" value="Unassembled WGS sequence"/>
</dbReference>
<dbReference type="InterPro" id="IPR013013">
    <property type="entry name" value="PTS_EIIC_1"/>
</dbReference>
<organism evidence="11 12">
    <name type="scientific">Candidatus Enterococcus courvalinii</name>
    <dbReference type="NCBI Taxonomy" id="2815329"/>
    <lineage>
        <taxon>Bacteria</taxon>
        <taxon>Bacillati</taxon>
        <taxon>Bacillota</taxon>
        <taxon>Bacilli</taxon>
        <taxon>Lactobacillales</taxon>
        <taxon>Enterococcaceae</taxon>
        <taxon>Enterococcus</taxon>
    </lineage>
</organism>
<evidence type="ECO:0000313" key="11">
    <source>
        <dbReference type="EMBL" id="MBO0481041.1"/>
    </source>
</evidence>
<feature type="domain" description="PTS EIIC type-1" evidence="10">
    <location>
        <begin position="3"/>
        <end position="232"/>
    </location>
</feature>
<dbReference type="EMBL" id="JAFLWI010000002">
    <property type="protein sequence ID" value="MBO0481041.1"/>
    <property type="molecule type" value="Genomic_DNA"/>
</dbReference>
<evidence type="ECO:0000256" key="9">
    <source>
        <dbReference type="SAM" id="Phobius"/>
    </source>
</evidence>
<feature type="transmembrane region" description="Helical" evidence="9">
    <location>
        <begin position="190"/>
        <end position="213"/>
    </location>
</feature>
<gene>
    <name evidence="11" type="ORF">JZO71_01725</name>
</gene>
<keyword evidence="7 9" id="KW-1133">Transmembrane helix</keyword>
<dbReference type="InterPro" id="IPR050429">
    <property type="entry name" value="PTS_Glucose_EIICBA"/>
</dbReference>
<evidence type="ECO:0000256" key="5">
    <source>
        <dbReference type="ARBA" id="ARBA00022683"/>
    </source>
</evidence>
<evidence type="ECO:0000256" key="8">
    <source>
        <dbReference type="ARBA" id="ARBA00023136"/>
    </source>
</evidence>
<keyword evidence="2" id="KW-0813">Transport</keyword>
<protein>
    <submittedName>
        <fullName evidence="11">PTS transporter subunit EIIC</fullName>
    </submittedName>
</protein>
<evidence type="ECO:0000256" key="2">
    <source>
        <dbReference type="ARBA" id="ARBA00022448"/>
    </source>
</evidence>
<dbReference type="PROSITE" id="PS51103">
    <property type="entry name" value="PTS_EIIC_TYPE_1"/>
    <property type="match status" value="1"/>
</dbReference>
<evidence type="ECO:0000256" key="3">
    <source>
        <dbReference type="ARBA" id="ARBA00022475"/>
    </source>
</evidence>
<keyword evidence="4" id="KW-0762">Sugar transport</keyword>
<keyword evidence="3" id="KW-1003">Cell membrane</keyword>
<accession>A0ABS3HXB2</accession>